<dbReference type="Gene3D" id="3.30.420.40">
    <property type="match status" value="1"/>
</dbReference>
<sequence length="40" mass="4463">HAEDLLRLAAFAWQRGEALEADQAQPVYLRDNVATPKGIK</sequence>
<dbReference type="EMBL" id="JAOCDG010000002">
    <property type="protein sequence ID" value="MDH0686890.1"/>
    <property type="molecule type" value="Genomic_DNA"/>
</dbReference>
<name>A0ABD4XVL9_STUST</name>
<comment type="caution">
    <text evidence="1">The sequence shown here is derived from an EMBL/GenBank/DDBJ whole genome shotgun (WGS) entry which is preliminary data.</text>
</comment>
<organism evidence="1 2">
    <name type="scientific">Stutzerimonas stutzeri</name>
    <name type="common">Pseudomonas stutzeri</name>
    <dbReference type="NCBI Taxonomy" id="316"/>
    <lineage>
        <taxon>Bacteria</taxon>
        <taxon>Pseudomonadati</taxon>
        <taxon>Pseudomonadota</taxon>
        <taxon>Gammaproteobacteria</taxon>
        <taxon>Pseudomonadales</taxon>
        <taxon>Pseudomonadaceae</taxon>
        <taxon>Stutzerimonas</taxon>
    </lineage>
</organism>
<dbReference type="AlphaFoldDB" id="A0ABD4XVL9"/>
<gene>
    <name evidence="1" type="ORF">N5D09_02170</name>
</gene>
<protein>
    <submittedName>
        <fullName evidence="1">tRNA (Adenosine(37)-N6)-threonylcarbamoyltransferase complex dimerization subunit type 1 TsaB</fullName>
    </submittedName>
</protein>
<reference evidence="1" key="1">
    <citation type="submission" date="2022-09" db="EMBL/GenBank/DDBJ databases">
        <title>Intensive care unit water sources are persistently colonized with multi-drug resistant bacteria and are the site of extensive horizontal gene transfer of antibiotic resistance genes.</title>
        <authorList>
            <person name="Diorio-Toth L."/>
        </authorList>
    </citation>
    <scope>NUCLEOTIDE SEQUENCE</scope>
    <source>
        <strain evidence="1">GD03864</strain>
    </source>
</reference>
<proteinExistence type="predicted"/>
<evidence type="ECO:0000313" key="2">
    <source>
        <dbReference type="Proteomes" id="UP001161139"/>
    </source>
</evidence>
<accession>A0ABD4XVL9</accession>
<feature type="non-terminal residue" evidence="1">
    <location>
        <position position="1"/>
    </location>
</feature>
<dbReference type="Proteomes" id="UP001161139">
    <property type="component" value="Unassembled WGS sequence"/>
</dbReference>
<evidence type="ECO:0000313" key="1">
    <source>
        <dbReference type="EMBL" id="MDH0686890.1"/>
    </source>
</evidence>